<dbReference type="InterPro" id="IPR001533">
    <property type="entry name" value="Pterin_deHydtase"/>
</dbReference>
<dbReference type="Pfam" id="PF01329">
    <property type="entry name" value="Pterin_4a"/>
    <property type="match status" value="1"/>
</dbReference>
<organism evidence="8 9">
    <name type="scientific">Streptomyces nojiriensis</name>
    <dbReference type="NCBI Taxonomy" id="66374"/>
    <lineage>
        <taxon>Bacteria</taxon>
        <taxon>Bacillati</taxon>
        <taxon>Actinomycetota</taxon>
        <taxon>Actinomycetes</taxon>
        <taxon>Kitasatosporales</taxon>
        <taxon>Streptomycetaceae</taxon>
        <taxon>Streptomyces</taxon>
    </lineage>
</organism>
<evidence type="ECO:0000313" key="8">
    <source>
        <dbReference type="EMBL" id="GHI68660.1"/>
    </source>
</evidence>
<comment type="caution">
    <text evidence="8">The sequence shown here is derived from an EMBL/GenBank/DDBJ whole genome shotgun (WGS) entry which is preliminary data.</text>
</comment>
<sequence>MPSDSLPHLSAFLPSQTPRVRRADTAVGEASSPARPGACRAAPAPGRMLAMEVALTRQEASDAVGDRGWRLLLGTLRTSVSVGSLAAATEVATTAVTACGDDADRHLHIDLRPRKVVLTLQSSDHAAVTNDDIELAHRISAAVHEKGLRTEPDIGTGAPRSVQLLEIAIDALDIAAIRPFWRAVLGYTGEAGADGPNDPLVDPLGQGPAVWFQQMELARPQRNRIHIDVSTPHDEAPRRIEAALAAGGQLVSAAHAPAFWVLSDPEGNEACVSTWQGRDG</sequence>
<feature type="compositionally biased region" description="Low complexity" evidence="6">
    <location>
        <begin position="30"/>
        <end position="41"/>
    </location>
</feature>
<name>A0ABQ3SKJ5_9ACTN</name>
<accession>A0ABQ3SKJ5</accession>
<dbReference type="Gene3D" id="3.30.1360.20">
    <property type="entry name" value="Transcriptional coactivator/pterin dehydratase"/>
    <property type="match status" value="1"/>
</dbReference>
<dbReference type="PANTHER" id="PTHR35908">
    <property type="entry name" value="HYPOTHETICAL FUSION PROTEIN"/>
    <property type="match status" value="1"/>
</dbReference>
<evidence type="ECO:0000259" key="7">
    <source>
        <dbReference type="Pfam" id="PF18029"/>
    </source>
</evidence>
<comment type="catalytic activity">
    <reaction evidence="1">
        <text>(4aS,6R)-4a-hydroxy-L-erythro-5,6,7,8-tetrahydrobiopterin = (6R)-L-erythro-6,7-dihydrobiopterin + H2O</text>
        <dbReference type="Rhea" id="RHEA:11920"/>
        <dbReference type="ChEBI" id="CHEBI:15377"/>
        <dbReference type="ChEBI" id="CHEBI:15642"/>
        <dbReference type="ChEBI" id="CHEBI:43120"/>
        <dbReference type="EC" id="4.2.1.96"/>
    </reaction>
</comment>
<dbReference type="SUPFAM" id="SSF55248">
    <property type="entry name" value="PCD-like"/>
    <property type="match status" value="1"/>
</dbReference>
<evidence type="ECO:0000256" key="3">
    <source>
        <dbReference type="ARBA" id="ARBA00013252"/>
    </source>
</evidence>
<keyword evidence="5" id="KW-0456">Lyase</keyword>
<gene>
    <name evidence="8" type="ORF">Snoj_25780</name>
</gene>
<evidence type="ECO:0000313" key="9">
    <source>
        <dbReference type="Proteomes" id="UP000613974"/>
    </source>
</evidence>
<dbReference type="InterPro" id="IPR036428">
    <property type="entry name" value="PCD_sf"/>
</dbReference>
<dbReference type="PANTHER" id="PTHR35908:SF1">
    <property type="entry name" value="CONSERVED PROTEIN"/>
    <property type="match status" value="1"/>
</dbReference>
<dbReference type="SUPFAM" id="SSF54593">
    <property type="entry name" value="Glyoxalase/Bleomycin resistance protein/Dihydroxybiphenyl dioxygenase"/>
    <property type="match status" value="1"/>
</dbReference>
<dbReference type="InterPro" id="IPR029068">
    <property type="entry name" value="Glyas_Bleomycin-R_OHBP_Dase"/>
</dbReference>
<dbReference type="Gene3D" id="3.10.180.10">
    <property type="entry name" value="2,3-Dihydroxybiphenyl 1,2-Dioxygenase, domain 1"/>
    <property type="match status" value="1"/>
</dbReference>
<comment type="similarity">
    <text evidence="2">Belongs to the pterin-4-alpha-carbinolamine dehydratase family.</text>
</comment>
<evidence type="ECO:0000256" key="1">
    <source>
        <dbReference type="ARBA" id="ARBA00001554"/>
    </source>
</evidence>
<dbReference type="Pfam" id="PF18029">
    <property type="entry name" value="Glyoxalase_6"/>
    <property type="match status" value="1"/>
</dbReference>
<proteinExistence type="inferred from homology"/>
<reference evidence="9" key="1">
    <citation type="submission" date="2023-07" db="EMBL/GenBank/DDBJ databases">
        <title>Whole genome shotgun sequence of Streptomyces nojiriensis NBRC 13794.</title>
        <authorList>
            <person name="Komaki H."/>
            <person name="Tamura T."/>
        </authorList>
    </citation>
    <scope>NUCLEOTIDE SEQUENCE [LARGE SCALE GENOMIC DNA]</scope>
    <source>
        <strain evidence="9">NBRC 13794</strain>
    </source>
</reference>
<dbReference type="Proteomes" id="UP000613974">
    <property type="component" value="Unassembled WGS sequence"/>
</dbReference>
<dbReference type="EC" id="4.2.1.96" evidence="3"/>
<evidence type="ECO:0000256" key="2">
    <source>
        <dbReference type="ARBA" id="ARBA00006472"/>
    </source>
</evidence>
<protein>
    <recommendedName>
        <fullName evidence="4">Putative pterin-4-alpha-carbinolamine dehydratase</fullName>
        <ecNumber evidence="3">4.2.1.96</ecNumber>
    </recommendedName>
</protein>
<evidence type="ECO:0000256" key="6">
    <source>
        <dbReference type="SAM" id="MobiDB-lite"/>
    </source>
</evidence>
<feature type="domain" description="Glyoxalase-like" evidence="7">
    <location>
        <begin position="167"/>
        <end position="272"/>
    </location>
</feature>
<keyword evidence="9" id="KW-1185">Reference proteome</keyword>
<dbReference type="EMBL" id="BNEC01000003">
    <property type="protein sequence ID" value="GHI68660.1"/>
    <property type="molecule type" value="Genomic_DNA"/>
</dbReference>
<feature type="region of interest" description="Disordered" evidence="6">
    <location>
        <begin position="1"/>
        <end position="41"/>
    </location>
</feature>
<evidence type="ECO:0000256" key="4">
    <source>
        <dbReference type="ARBA" id="ARBA00021735"/>
    </source>
</evidence>
<evidence type="ECO:0000256" key="5">
    <source>
        <dbReference type="ARBA" id="ARBA00023239"/>
    </source>
</evidence>
<dbReference type="InterPro" id="IPR041581">
    <property type="entry name" value="Glyoxalase_6"/>
</dbReference>